<evidence type="ECO:0000313" key="6">
    <source>
        <dbReference type="Proteomes" id="UP000237003"/>
    </source>
</evidence>
<dbReference type="Gene3D" id="1.10.10.10">
    <property type="entry name" value="Winged helix-like DNA-binding domain superfamily/Winged helix DNA-binding domain"/>
    <property type="match status" value="1"/>
</dbReference>
<keyword evidence="3" id="KW-0812">Transmembrane</keyword>
<reference evidence="5 6" key="1">
    <citation type="submission" date="2018-01" db="EMBL/GenBank/DDBJ databases">
        <title>Complete genome sequences of 14 Citrobacter spp. isolated from plant in Canada.</title>
        <authorList>
            <person name="Bhandare S.G."/>
            <person name="Colavecchio A."/>
            <person name="Jeukens J."/>
            <person name="Emond-Rheault J.-G."/>
            <person name="Freschi L."/>
            <person name="Hamel J."/>
            <person name="Kukavica-Ibrulj I."/>
            <person name="Levesque R."/>
            <person name="Goodridge L."/>
        </authorList>
    </citation>
    <scope>NUCLEOTIDE SEQUENCE [LARGE SCALE GENOMIC DNA]</scope>
    <source>
        <strain evidence="5 6">S1285</strain>
    </source>
</reference>
<gene>
    <name evidence="5" type="ORF">C3430_23875</name>
</gene>
<feature type="transmembrane region" description="Helical" evidence="3">
    <location>
        <begin position="185"/>
        <end position="204"/>
    </location>
</feature>
<keyword evidence="3" id="KW-1133">Transmembrane helix</keyword>
<evidence type="ECO:0000259" key="4">
    <source>
        <dbReference type="PROSITE" id="PS51755"/>
    </source>
</evidence>
<dbReference type="PROSITE" id="PS51755">
    <property type="entry name" value="OMPR_PHOB"/>
    <property type="match status" value="1"/>
</dbReference>
<dbReference type="GO" id="GO:0006355">
    <property type="term" value="P:regulation of DNA-templated transcription"/>
    <property type="evidence" value="ECO:0007669"/>
    <property type="project" value="InterPro"/>
</dbReference>
<dbReference type="AlphaFoldDB" id="A0A2S4RRM0"/>
<dbReference type="InterPro" id="IPR036388">
    <property type="entry name" value="WH-like_DNA-bd_sf"/>
</dbReference>
<name>A0A2S4RRM0_CITAM</name>
<organism evidence="5 6">
    <name type="scientific">Citrobacter amalonaticus</name>
    <dbReference type="NCBI Taxonomy" id="35703"/>
    <lineage>
        <taxon>Bacteria</taxon>
        <taxon>Pseudomonadati</taxon>
        <taxon>Pseudomonadota</taxon>
        <taxon>Gammaproteobacteria</taxon>
        <taxon>Enterobacterales</taxon>
        <taxon>Enterobacteriaceae</taxon>
        <taxon>Citrobacter</taxon>
    </lineage>
</organism>
<dbReference type="Proteomes" id="UP000237003">
    <property type="component" value="Unassembled WGS sequence"/>
</dbReference>
<dbReference type="InterPro" id="IPR016032">
    <property type="entry name" value="Sig_transdc_resp-reg_C-effctor"/>
</dbReference>
<evidence type="ECO:0000313" key="5">
    <source>
        <dbReference type="EMBL" id="POU61369.1"/>
    </source>
</evidence>
<proteinExistence type="predicted"/>
<protein>
    <submittedName>
        <fullName evidence="5">CadC family transcriptional regulator</fullName>
    </submittedName>
</protein>
<dbReference type="GO" id="GO:0000160">
    <property type="term" value="P:phosphorelay signal transduction system"/>
    <property type="evidence" value="ECO:0007669"/>
    <property type="project" value="InterPro"/>
</dbReference>
<keyword evidence="3" id="KW-0472">Membrane</keyword>
<evidence type="ECO:0000256" key="1">
    <source>
        <dbReference type="ARBA" id="ARBA00023125"/>
    </source>
</evidence>
<dbReference type="CDD" id="cd00383">
    <property type="entry name" value="trans_reg_C"/>
    <property type="match status" value="1"/>
</dbReference>
<evidence type="ECO:0000256" key="2">
    <source>
        <dbReference type="PROSITE-ProRule" id="PRU01091"/>
    </source>
</evidence>
<feature type="DNA-binding region" description="OmpR/PhoB-type" evidence="2">
    <location>
        <begin position="9"/>
        <end position="109"/>
    </location>
</feature>
<evidence type="ECO:0000256" key="3">
    <source>
        <dbReference type="SAM" id="Phobius"/>
    </source>
</evidence>
<dbReference type="EMBL" id="PQLX01000012">
    <property type="protein sequence ID" value="POU61369.1"/>
    <property type="molecule type" value="Genomic_DNA"/>
</dbReference>
<sequence length="329" mass="36688">MNITQVNQSMSIIVNNWRMDPSLNALIHCETGETRRLGEYHFILLETLAKNADTVLSRSWLMAEVWKNRIVGGNSLPTAIHALRVAIDDDGKQQEIIKTIPKKGYLFNKSHLNLTYFPGNSEAETPSESEGADSACSAALTGADDEIPALQAPLNNLFDIPETKRRDGEDSQVNVGKTHRRKGGLSAALAVVAALFLFIFIYPLKMPDTPATSDAPQLVKESLENASRIEAYHFYSTAPNKKDASIFSQHMKPGIAKINALLIAHNATMKLYYKISLSKFTLDIILNSPCDASRQLSLGFENWQNKDNDMNLVMYQEVEKMLNEIQKCQ</sequence>
<dbReference type="SUPFAM" id="SSF46894">
    <property type="entry name" value="C-terminal effector domain of the bipartite response regulators"/>
    <property type="match status" value="1"/>
</dbReference>
<dbReference type="InterPro" id="IPR001867">
    <property type="entry name" value="OmpR/PhoB-type_DNA-bd"/>
</dbReference>
<dbReference type="Pfam" id="PF00486">
    <property type="entry name" value="Trans_reg_C"/>
    <property type="match status" value="1"/>
</dbReference>
<comment type="caution">
    <text evidence="5">The sequence shown here is derived from an EMBL/GenBank/DDBJ whole genome shotgun (WGS) entry which is preliminary data.</text>
</comment>
<dbReference type="GO" id="GO:0003677">
    <property type="term" value="F:DNA binding"/>
    <property type="evidence" value="ECO:0007669"/>
    <property type="project" value="UniProtKB-UniRule"/>
</dbReference>
<accession>A0A2S4RRM0</accession>
<keyword evidence="1 2" id="KW-0238">DNA-binding</keyword>
<feature type="domain" description="OmpR/PhoB-type" evidence="4">
    <location>
        <begin position="9"/>
        <end position="109"/>
    </location>
</feature>
<dbReference type="SMART" id="SM00862">
    <property type="entry name" value="Trans_reg_C"/>
    <property type="match status" value="1"/>
</dbReference>